<dbReference type="EMBL" id="BAAAFZ010000008">
    <property type="protein sequence ID" value="GAA0570618.1"/>
    <property type="molecule type" value="Genomic_DNA"/>
</dbReference>
<name>A0ABP3PTD8_9PROT</name>
<sequence>MASSADAAAAVALLRRPETIRERCHALLALAEADRLPHFALRPERLDAAADYVVDTIRTRHPDLAIPYHARWRHFAAGGRDRWGGLAAGLRGREPAEIARMRVELCVVSVLLDAGAGAAWSYTEPATGAVLGRSEGLAIASFDAFRAGLFSGDPVRRPLRADADGLARLDAAALGRAFQAGPGNPLEGLEGRAALMRNLGAALRARPDLFGAGPPRIGGLYDRLLGQAGAGGLPARAILAAVLDGFGPIWPGRLVLGGIGLGDVWRHSLAAPGGPAAGLVPFHKLSQWLAYSLVEVFEDAGVPVSGLDDLTGLPEYRNGGLLLDLGVLSLRDPPLAAAPLPVGHEAVVEWRALTVALLDRLAGRVRARLGRPDMPLARILEGGTWAAGRRIAAELRPGGGPPLRVVSDGTVF</sequence>
<dbReference type="PANTHER" id="PTHR31687:SF3">
    <property type="entry name" value="PROTEIN URG3"/>
    <property type="match status" value="1"/>
</dbReference>
<proteinExistence type="predicted"/>
<dbReference type="Proteomes" id="UP001501588">
    <property type="component" value="Unassembled WGS sequence"/>
</dbReference>
<organism evidence="1 2">
    <name type="scientific">Craurococcus roseus</name>
    <dbReference type="NCBI Taxonomy" id="77585"/>
    <lineage>
        <taxon>Bacteria</taxon>
        <taxon>Pseudomonadati</taxon>
        <taxon>Pseudomonadota</taxon>
        <taxon>Alphaproteobacteria</taxon>
        <taxon>Acetobacterales</taxon>
        <taxon>Acetobacteraceae</taxon>
        <taxon>Craurococcus</taxon>
    </lineage>
</organism>
<accession>A0ABP3PTD8</accession>
<dbReference type="RefSeq" id="WP_343893716.1">
    <property type="nucleotide sequence ID" value="NZ_BAAAFZ010000008.1"/>
</dbReference>
<comment type="caution">
    <text evidence="1">The sequence shown here is derived from an EMBL/GenBank/DDBJ whole genome shotgun (WGS) entry which is preliminary data.</text>
</comment>
<dbReference type="Pfam" id="PF07958">
    <property type="entry name" value="DUF1688"/>
    <property type="match status" value="1"/>
</dbReference>
<keyword evidence="2" id="KW-1185">Reference proteome</keyword>
<evidence type="ECO:0000313" key="2">
    <source>
        <dbReference type="Proteomes" id="UP001501588"/>
    </source>
</evidence>
<gene>
    <name evidence="1" type="ORF">GCM10009416_06480</name>
</gene>
<protein>
    <submittedName>
        <fullName evidence="1">URC4/urg3 family protein</fullName>
    </submittedName>
</protein>
<reference evidence="2" key="1">
    <citation type="journal article" date="2019" name="Int. J. Syst. Evol. Microbiol.">
        <title>The Global Catalogue of Microorganisms (GCM) 10K type strain sequencing project: providing services to taxonomists for standard genome sequencing and annotation.</title>
        <authorList>
            <consortium name="The Broad Institute Genomics Platform"/>
            <consortium name="The Broad Institute Genome Sequencing Center for Infectious Disease"/>
            <person name="Wu L."/>
            <person name="Ma J."/>
        </authorList>
    </citation>
    <scope>NUCLEOTIDE SEQUENCE [LARGE SCALE GENOMIC DNA]</scope>
    <source>
        <strain evidence="2">JCM 9933</strain>
    </source>
</reference>
<evidence type="ECO:0000313" key="1">
    <source>
        <dbReference type="EMBL" id="GAA0570618.1"/>
    </source>
</evidence>
<dbReference type="InterPro" id="IPR012469">
    <property type="entry name" value="DUF1688"/>
</dbReference>
<dbReference type="PANTHER" id="PTHR31687">
    <property type="match status" value="1"/>
</dbReference>